<evidence type="ECO:0000256" key="3">
    <source>
        <dbReference type="PIRSR" id="PIRSR000443-1"/>
    </source>
</evidence>
<comment type="subunit">
    <text evidence="2">Homodimer.</text>
</comment>
<dbReference type="NCBIfam" id="NF001209">
    <property type="entry name" value="PRK00175.1"/>
    <property type="match status" value="1"/>
</dbReference>
<feature type="active site" description="Nucleophile" evidence="2 3">
    <location>
        <position position="163"/>
    </location>
</feature>
<keyword evidence="2" id="KW-0486">Methionine biosynthesis</keyword>
<comment type="subcellular location">
    <subcellularLocation>
        <location evidence="2">Cytoplasm</location>
    </subcellularLocation>
</comment>
<organism evidence="5 6">
    <name type="scientific">Candidatus Iainarchaeum sp</name>
    <dbReference type="NCBI Taxonomy" id="3101447"/>
    <lineage>
        <taxon>Archaea</taxon>
        <taxon>Candidatus Iainarchaeota</taxon>
        <taxon>Candidatus Iainarchaeia</taxon>
        <taxon>Candidatus Iainarchaeales</taxon>
        <taxon>Candidatus Iainarchaeaceae</taxon>
        <taxon>Candidatus Iainarchaeum</taxon>
    </lineage>
</organism>
<dbReference type="Pfam" id="PF00561">
    <property type="entry name" value="Abhydrolase_1"/>
    <property type="match status" value="1"/>
</dbReference>
<dbReference type="InterPro" id="IPR029058">
    <property type="entry name" value="AB_hydrolase_fold"/>
</dbReference>
<name>A0A938YNB5_9ARCH</name>
<dbReference type="Gene3D" id="3.40.50.1820">
    <property type="entry name" value="alpha/beta hydrolase"/>
    <property type="match status" value="1"/>
</dbReference>
<dbReference type="InterPro" id="IPR008220">
    <property type="entry name" value="HAT_MetX-like"/>
</dbReference>
<protein>
    <recommendedName>
        <fullName evidence="2">Homoserine O-acetyltransferase</fullName>
        <shortName evidence="2">HAT</shortName>
        <ecNumber evidence="2">2.3.1.31</ecNumber>
    </recommendedName>
    <alternativeName>
        <fullName evidence="2">Homoserine transacetylase</fullName>
        <shortName evidence="2">HTA</shortName>
    </alternativeName>
</protein>
<reference evidence="5" key="1">
    <citation type="submission" date="2021-01" db="EMBL/GenBank/DDBJ databases">
        <title>Active Sulfur Cycling in an Early Earth Analoge.</title>
        <authorList>
            <person name="Hahn C.R."/>
            <person name="Youssef N.H."/>
            <person name="Elshahed M."/>
        </authorList>
    </citation>
    <scope>NUCLEOTIDE SEQUENCE</scope>
    <source>
        <strain evidence="5">Zod_Metabat.1151</strain>
    </source>
</reference>
<dbReference type="AlphaFoldDB" id="A0A938YNB5"/>
<accession>A0A938YNB5</accession>
<keyword evidence="1 2" id="KW-0808">Transferase</keyword>
<keyword evidence="2" id="KW-0963">Cytoplasm</keyword>
<dbReference type="Gene3D" id="1.10.1740.110">
    <property type="match status" value="1"/>
</dbReference>
<dbReference type="SUPFAM" id="SSF53474">
    <property type="entry name" value="alpha/beta-Hydrolases"/>
    <property type="match status" value="1"/>
</dbReference>
<dbReference type="Proteomes" id="UP000809243">
    <property type="component" value="Unassembled WGS sequence"/>
</dbReference>
<comment type="function">
    <text evidence="2">Transfers an acetyl group from acetyl-CoA to L-homoserine, forming acetyl-L-homoserine.</text>
</comment>
<proteinExistence type="inferred from homology"/>
<gene>
    <name evidence="2" type="primary">metXA</name>
    <name evidence="5" type="ORF">JW744_02580</name>
</gene>
<dbReference type="GO" id="GO:0005737">
    <property type="term" value="C:cytoplasm"/>
    <property type="evidence" value="ECO:0007669"/>
    <property type="project" value="UniProtKB-SubCell"/>
</dbReference>
<dbReference type="PANTHER" id="PTHR32268">
    <property type="entry name" value="HOMOSERINE O-ACETYLTRANSFERASE"/>
    <property type="match status" value="1"/>
</dbReference>
<evidence type="ECO:0000256" key="2">
    <source>
        <dbReference type="HAMAP-Rule" id="MF_00296"/>
    </source>
</evidence>
<feature type="active site" evidence="2 3">
    <location>
        <position position="361"/>
    </location>
</feature>
<comment type="caution">
    <text evidence="5">The sequence shown here is derived from an EMBL/GenBank/DDBJ whole genome shotgun (WGS) entry which is preliminary data.</text>
</comment>
<keyword evidence="2 5" id="KW-0012">Acyltransferase</keyword>
<evidence type="ECO:0000313" key="5">
    <source>
        <dbReference type="EMBL" id="MBN2067328.1"/>
    </source>
</evidence>
<dbReference type="GO" id="GO:0009092">
    <property type="term" value="P:homoserine metabolic process"/>
    <property type="evidence" value="ECO:0007669"/>
    <property type="project" value="TreeGrafter"/>
</dbReference>
<dbReference type="HAMAP" id="MF_00296">
    <property type="entry name" value="MetX_acyltransf"/>
    <property type="match status" value="1"/>
</dbReference>
<dbReference type="EC" id="2.3.1.31" evidence="2"/>
<dbReference type="GO" id="GO:0004414">
    <property type="term" value="F:homoserine O-acetyltransferase activity"/>
    <property type="evidence" value="ECO:0007669"/>
    <property type="project" value="UniProtKB-UniRule"/>
</dbReference>
<feature type="binding site" evidence="2">
    <location>
        <position position="362"/>
    </location>
    <ligand>
        <name>substrate</name>
    </ligand>
</feature>
<dbReference type="PIRSF" id="PIRSF000443">
    <property type="entry name" value="Homoser_Ac_trans"/>
    <property type="match status" value="1"/>
</dbReference>
<evidence type="ECO:0000313" key="6">
    <source>
        <dbReference type="Proteomes" id="UP000809243"/>
    </source>
</evidence>
<evidence type="ECO:0000259" key="4">
    <source>
        <dbReference type="Pfam" id="PF00561"/>
    </source>
</evidence>
<evidence type="ECO:0000256" key="1">
    <source>
        <dbReference type="ARBA" id="ARBA00022679"/>
    </source>
</evidence>
<dbReference type="EMBL" id="JAFGDB010000041">
    <property type="protein sequence ID" value="MBN2067328.1"/>
    <property type="molecule type" value="Genomic_DNA"/>
</dbReference>
<feature type="binding site" evidence="2">
    <location>
        <position position="232"/>
    </location>
    <ligand>
        <name>substrate</name>
    </ligand>
</feature>
<comment type="caution">
    <text evidence="2">Lacks conserved residue(s) required for the propagation of feature annotation.</text>
</comment>
<dbReference type="GO" id="GO:0009086">
    <property type="term" value="P:methionine biosynthetic process"/>
    <property type="evidence" value="ECO:0007669"/>
    <property type="project" value="UniProtKB-UniRule"/>
</dbReference>
<comment type="similarity">
    <text evidence="2">Belongs to the AB hydrolase superfamily. MetX family.</text>
</comment>
<keyword evidence="2" id="KW-0028">Amino-acid biosynthesis</keyword>
<sequence length="379" mass="41844">MGLGIIGDTIDAASEIPNVQTAVLSRDLSFQLESGKRFGPITVAFKTFGELDKDKGNAVFIFPTLTATPQVASEAIAGKEFPGWWQNMVGKGKAINTEKFFVICADHFGGCYGTTGPSSINPDTGREFGLSFPGFFIRDMAKVALLFLEKIGIARLHAVVGASIGGLLSLEMVALKKGFADNALILGASHKVSAQYLALNYISRQAIMLDPNWNRGNYYNRAFPEKGLAIARQIAHISYLNQLLLEDKFGRQPVQGRFRNHVSLDSQYQIESYLDYQGKKFCKRFDPNTYIYLSKAIDTFDLLREFGSISSAFSGAKTSFSLVSINSDTLFLPEDSKHLYEQLIKCRINATYNEVDSPKGHDGLFLETDKLAPIIKKAL</sequence>
<dbReference type="PANTHER" id="PTHR32268:SF11">
    <property type="entry name" value="HOMOSERINE O-ACETYLTRANSFERASE"/>
    <property type="match status" value="1"/>
</dbReference>
<dbReference type="NCBIfam" id="TIGR01392">
    <property type="entry name" value="homoserO_Ac_trn"/>
    <property type="match status" value="1"/>
</dbReference>
<feature type="active site" evidence="2 3">
    <location>
        <position position="328"/>
    </location>
</feature>
<dbReference type="InterPro" id="IPR000073">
    <property type="entry name" value="AB_hydrolase_1"/>
</dbReference>
<comment type="pathway">
    <text evidence="2">Amino-acid biosynthesis; L-methionine biosynthesis via de novo pathway; O-acetyl-L-homoserine from L-homoserine: step 1/1.</text>
</comment>
<feature type="domain" description="AB hydrolase-1" evidence="4">
    <location>
        <begin position="91"/>
        <end position="367"/>
    </location>
</feature>
<comment type="catalytic activity">
    <reaction evidence="2">
        <text>L-homoserine + acetyl-CoA = O-acetyl-L-homoserine + CoA</text>
        <dbReference type="Rhea" id="RHEA:13701"/>
        <dbReference type="ChEBI" id="CHEBI:57287"/>
        <dbReference type="ChEBI" id="CHEBI:57288"/>
        <dbReference type="ChEBI" id="CHEBI:57476"/>
        <dbReference type="ChEBI" id="CHEBI:57716"/>
        <dbReference type="EC" id="2.3.1.31"/>
    </reaction>
</comment>